<dbReference type="Pfam" id="PF12867">
    <property type="entry name" value="DinB_2"/>
    <property type="match status" value="1"/>
</dbReference>
<dbReference type="OrthoDB" id="2964295at2"/>
<protein>
    <recommendedName>
        <fullName evidence="1">DinB-like domain-containing protein</fullName>
    </recommendedName>
</protein>
<keyword evidence="3" id="KW-1185">Reference proteome</keyword>
<dbReference type="InterPro" id="IPR034660">
    <property type="entry name" value="DinB/YfiT-like"/>
</dbReference>
<dbReference type="eggNOG" id="COG2318">
    <property type="taxonomic scope" value="Bacteria"/>
</dbReference>
<gene>
    <name evidence="2" type="ORF">CD29_12540</name>
</gene>
<comment type="caution">
    <text evidence="2">The sequence shown here is derived from an EMBL/GenBank/DDBJ whole genome shotgun (WGS) entry which is preliminary data.</text>
</comment>
<dbReference type="RefSeq" id="WP_036187108.1">
    <property type="nucleotide sequence ID" value="NZ_AVDA01000014.1"/>
</dbReference>
<dbReference type="InterPro" id="IPR024775">
    <property type="entry name" value="DinB-like"/>
</dbReference>
<evidence type="ECO:0000259" key="1">
    <source>
        <dbReference type="Pfam" id="PF12867"/>
    </source>
</evidence>
<accession>A0A0A3IT28</accession>
<dbReference type="Gene3D" id="1.20.120.450">
    <property type="entry name" value="dinb family like domain"/>
    <property type="match status" value="1"/>
</dbReference>
<evidence type="ECO:0000313" key="2">
    <source>
        <dbReference type="EMBL" id="KGR77982.1"/>
    </source>
</evidence>
<feature type="domain" description="DinB-like" evidence="1">
    <location>
        <begin position="7"/>
        <end position="143"/>
    </location>
</feature>
<evidence type="ECO:0000313" key="3">
    <source>
        <dbReference type="Proteomes" id="UP000030416"/>
    </source>
</evidence>
<dbReference type="STRING" id="1384049.CD29_12540"/>
<sequence length="149" mass="17637">MKKVFKQFEDTLHEIQKLKEVKESQLVDPISEGKWSIREIIGHLYYWDKYILENMVPAMFNGANLPQFPDHDQHNKEAISYLIDYSVDEIIDAFTETRKELIESTLIVVEDVRFTIGSGNRQFSVESFIKMFVEHDIHHLKQIKEKLSH</sequence>
<proteinExistence type="predicted"/>
<dbReference type="Proteomes" id="UP000030416">
    <property type="component" value="Unassembled WGS sequence"/>
</dbReference>
<dbReference type="EMBL" id="JPVN01000014">
    <property type="protein sequence ID" value="KGR77982.1"/>
    <property type="molecule type" value="Genomic_DNA"/>
</dbReference>
<organism evidence="2 3">
    <name type="scientific">Ureibacillus manganicus DSM 26584</name>
    <dbReference type="NCBI Taxonomy" id="1384049"/>
    <lineage>
        <taxon>Bacteria</taxon>
        <taxon>Bacillati</taxon>
        <taxon>Bacillota</taxon>
        <taxon>Bacilli</taxon>
        <taxon>Bacillales</taxon>
        <taxon>Caryophanaceae</taxon>
        <taxon>Ureibacillus</taxon>
    </lineage>
</organism>
<reference evidence="2 3" key="1">
    <citation type="submission" date="2014-02" db="EMBL/GenBank/DDBJ databases">
        <title>Draft genome sequence of Lysinibacillus manganicus DSM 26584T.</title>
        <authorList>
            <person name="Zhang F."/>
            <person name="Wang G."/>
            <person name="Zhang L."/>
        </authorList>
    </citation>
    <scope>NUCLEOTIDE SEQUENCE [LARGE SCALE GENOMIC DNA]</scope>
    <source>
        <strain evidence="2 3">DSM 26584</strain>
    </source>
</reference>
<dbReference type="AlphaFoldDB" id="A0A0A3IT28"/>
<name>A0A0A3IT28_9BACL</name>
<dbReference type="SUPFAM" id="SSF109854">
    <property type="entry name" value="DinB/YfiT-like putative metalloenzymes"/>
    <property type="match status" value="1"/>
</dbReference>